<organism evidence="2 3">
    <name type="scientific">Rhodoferax saidenbachensis</name>
    <dbReference type="NCBI Taxonomy" id="1484693"/>
    <lineage>
        <taxon>Bacteria</taxon>
        <taxon>Pseudomonadati</taxon>
        <taxon>Pseudomonadota</taxon>
        <taxon>Betaproteobacteria</taxon>
        <taxon>Burkholderiales</taxon>
        <taxon>Comamonadaceae</taxon>
        <taxon>Rhodoferax</taxon>
    </lineage>
</organism>
<evidence type="ECO:0000256" key="1">
    <source>
        <dbReference type="SAM" id="Phobius"/>
    </source>
</evidence>
<dbReference type="AlphaFoldDB" id="A0A1P8KFY4"/>
<keyword evidence="1" id="KW-0472">Membrane</keyword>
<sequence>MGLIVALTGAAGWLCSFLLLHAGFGSMVVRYPLALCGAYVFFLFLLWLWLRTRAEDYVDLPDPVQGVDLFSGSPGAPAPSISSGGGGDFAGGGASGSFDDVGVGPISEPGVLSSIGDAAGSGLDADELAIPIIAVVLAIGLALASLYVVYLAPALFAELLFDGVLSYTLYRRLRHADSDHWLGTAFRRTVVPFALTAVFLMAVGAAMSVYAPGAHSMGEALHQNSAAR</sequence>
<evidence type="ECO:0000313" key="2">
    <source>
        <dbReference type="EMBL" id="APW44896.1"/>
    </source>
</evidence>
<proteinExistence type="predicted"/>
<name>A0A1P8KFY4_9BURK</name>
<dbReference type="EMBL" id="CP019239">
    <property type="protein sequence ID" value="APW44896.1"/>
    <property type="molecule type" value="Genomic_DNA"/>
</dbReference>
<reference evidence="2 3" key="1">
    <citation type="submission" date="2017-01" db="EMBL/GenBank/DDBJ databases">
        <authorList>
            <person name="Mah S.A."/>
            <person name="Swanson W.J."/>
            <person name="Moy G.W."/>
            <person name="Vacquier V.D."/>
        </authorList>
    </citation>
    <scope>NUCLEOTIDE SEQUENCE [LARGE SCALE GENOMIC DNA]</scope>
    <source>
        <strain evidence="2 3">DSM 22694</strain>
    </source>
</reference>
<evidence type="ECO:0000313" key="3">
    <source>
        <dbReference type="Proteomes" id="UP000186110"/>
    </source>
</evidence>
<dbReference type="Proteomes" id="UP000186110">
    <property type="component" value="Chromosome"/>
</dbReference>
<keyword evidence="3" id="KW-1185">Reference proteome</keyword>
<protein>
    <submittedName>
        <fullName evidence="2">Uncharacterized protein</fullName>
    </submittedName>
</protein>
<keyword evidence="1" id="KW-1133">Transmembrane helix</keyword>
<dbReference type="KEGG" id="rsb:RS694_14840"/>
<gene>
    <name evidence="2" type="ORF">RS694_14840</name>
</gene>
<dbReference type="STRING" id="1484693.RS694_14840"/>
<accession>A0A1P8KFY4</accession>
<feature type="transmembrane region" description="Helical" evidence="1">
    <location>
        <begin position="190"/>
        <end position="211"/>
    </location>
</feature>
<feature type="transmembrane region" description="Helical" evidence="1">
    <location>
        <begin position="128"/>
        <end position="148"/>
    </location>
</feature>
<dbReference type="eggNOG" id="ENOG5032WUG">
    <property type="taxonomic scope" value="Bacteria"/>
</dbReference>
<feature type="transmembrane region" description="Helical" evidence="1">
    <location>
        <begin position="32"/>
        <end position="50"/>
    </location>
</feature>
<keyword evidence="1" id="KW-0812">Transmembrane</keyword>